<feature type="domain" description="UDP-galactopyranose mutase C-terminal" evidence="6">
    <location>
        <begin position="148"/>
        <end position="348"/>
    </location>
</feature>
<dbReference type="GO" id="GO:0005829">
    <property type="term" value="C:cytosol"/>
    <property type="evidence" value="ECO:0007669"/>
    <property type="project" value="TreeGrafter"/>
</dbReference>
<dbReference type="EMBL" id="LVVZ01000051">
    <property type="protein sequence ID" value="OKL42285.1"/>
    <property type="molecule type" value="Genomic_DNA"/>
</dbReference>
<dbReference type="Pfam" id="PF13450">
    <property type="entry name" value="NAD_binding_8"/>
    <property type="match status" value="1"/>
</dbReference>
<evidence type="ECO:0000256" key="4">
    <source>
        <dbReference type="ARBA" id="ARBA00022827"/>
    </source>
</evidence>
<evidence type="ECO:0000256" key="3">
    <source>
        <dbReference type="ARBA" id="ARBA00022630"/>
    </source>
</evidence>
<keyword evidence="5" id="KW-0413">Isomerase</keyword>
<keyword evidence="8" id="KW-1185">Reference proteome</keyword>
<evidence type="ECO:0000313" key="8">
    <source>
        <dbReference type="Proteomes" id="UP000185783"/>
    </source>
</evidence>
<evidence type="ECO:0000256" key="1">
    <source>
        <dbReference type="ARBA" id="ARBA00001974"/>
    </source>
</evidence>
<evidence type="ECO:0000313" key="7">
    <source>
        <dbReference type="EMBL" id="OKL42285.1"/>
    </source>
</evidence>
<sequence>MKRICAVGAGFSGAVIARELAERGVPVLVVDERSHIAGNCHTERDADTGIMVHRYGPHIFHTADERVWSYVNRFTEMMPYTNRVKATVGGKVYSLPINLHTINQFFGKSMSPSEAQAFIEAQARTDIQDPQSFEEQGLRFVGDALYKAFFDGYTRKQWGVEPSKLPASILKRLPLRFNYDDNYFNHPYQGMPRDGYTAIVGKILDHEKIEVRLSCAFEDLDEEFEHVFYSGPLDRYFKYDLGRLRYRTLDFEEIRASGDFQGTAVMNYPDPGVPFTRISEHKHFAPWEAQSFEKTIAFREYSRACEPGDTPYYPIRLLDDKVLLEAYEDRAAQEKGVTFVGRLGTYQYLDMDVTIGRALDVMESFLS</sequence>
<dbReference type="PANTHER" id="PTHR21197:SF0">
    <property type="entry name" value="UDP-GALACTOPYRANOSE MUTASE"/>
    <property type="match status" value="1"/>
</dbReference>
<evidence type="ECO:0000259" key="6">
    <source>
        <dbReference type="Pfam" id="PF03275"/>
    </source>
</evidence>
<gene>
    <name evidence="7" type="ORF">A3843_00935</name>
</gene>
<keyword evidence="4" id="KW-0274">FAD</keyword>
<dbReference type="STRING" id="197461.A3843_00935"/>
<proteinExistence type="inferred from homology"/>
<comment type="caution">
    <text evidence="7">The sequence shown here is derived from an EMBL/GenBank/DDBJ whole genome shotgun (WGS) entry which is preliminary data.</text>
</comment>
<dbReference type="Proteomes" id="UP000185783">
    <property type="component" value="Unassembled WGS sequence"/>
</dbReference>
<dbReference type="GO" id="GO:0050660">
    <property type="term" value="F:flavin adenine dinucleotide binding"/>
    <property type="evidence" value="ECO:0007669"/>
    <property type="project" value="TreeGrafter"/>
</dbReference>
<comment type="similarity">
    <text evidence="2">Belongs to the UDP-galactopyranose/dTDP-fucopyranose mutase family.</text>
</comment>
<name>A0A1U7JC50_9HYPH</name>
<accession>A0A1U7JC50</accession>
<dbReference type="InterPro" id="IPR004379">
    <property type="entry name" value="UDP-GALP_mutase"/>
</dbReference>
<comment type="cofactor">
    <cofactor evidence="1">
        <name>FAD</name>
        <dbReference type="ChEBI" id="CHEBI:57692"/>
    </cofactor>
</comment>
<dbReference type="RefSeq" id="WP_051269313.1">
    <property type="nucleotide sequence ID" value="NZ_LVVZ01000051.1"/>
</dbReference>
<dbReference type="Gene3D" id="3.40.50.720">
    <property type="entry name" value="NAD(P)-binding Rossmann-like Domain"/>
    <property type="match status" value="3"/>
</dbReference>
<dbReference type="Pfam" id="PF03275">
    <property type="entry name" value="GLF"/>
    <property type="match status" value="1"/>
</dbReference>
<dbReference type="NCBIfam" id="TIGR00031">
    <property type="entry name" value="UDP-GALP_mutase"/>
    <property type="match status" value="1"/>
</dbReference>
<reference evidence="7 8" key="1">
    <citation type="submission" date="2016-03" db="EMBL/GenBank/DDBJ databases">
        <title>Genome sequence of Nesiotobacter sp. nov., a moderately halophilic alphaproteobacterium isolated from the Yellow Sea, China.</title>
        <authorList>
            <person name="Zhang G."/>
            <person name="Zhang R."/>
        </authorList>
    </citation>
    <scope>NUCLEOTIDE SEQUENCE [LARGE SCALE GENOMIC DNA]</scope>
    <source>
        <strain evidence="7 8">WB1-6</strain>
    </source>
</reference>
<dbReference type="SUPFAM" id="SSF54373">
    <property type="entry name" value="FAD-linked reductases, C-terminal domain"/>
    <property type="match status" value="1"/>
</dbReference>
<organism evidence="7 8">
    <name type="scientific">Pseudovibrio exalbescens</name>
    <dbReference type="NCBI Taxonomy" id="197461"/>
    <lineage>
        <taxon>Bacteria</taxon>
        <taxon>Pseudomonadati</taxon>
        <taxon>Pseudomonadota</taxon>
        <taxon>Alphaproteobacteria</taxon>
        <taxon>Hyphomicrobiales</taxon>
        <taxon>Stappiaceae</taxon>
        <taxon>Pseudovibrio</taxon>
    </lineage>
</organism>
<dbReference type="AlphaFoldDB" id="A0A1U7JC50"/>
<evidence type="ECO:0000256" key="2">
    <source>
        <dbReference type="ARBA" id="ARBA00009321"/>
    </source>
</evidence>
<keyword evidence="3" id="KW-0285">Flavoprotein</keyword>
<dbReference type="PANTHER" id="PTHR21197">
    <property type="entry name" value="UDP-GALACTOPYRANOSE MUTASE"/>
    <property type="match status" value="1"/>
</dbReference>
<dbReference type="SUPFAM" id="SSF51971">
    <property type="entry name" value="Nucleotide-binding domain"/>
    <property type="match status" value="1"/>
</dbReference>
<dbReference type="InterPro" id="IPR015899">
    <property type="entry name" value="UDP-GalPyranose_mutase_C"/>
</dbReference>
<protein>
    <submittedName>
        <fullName evidence="7">UDP-galactopyranose mutase</fullName>
    </submittedName>
</protein>
<evidence type="ECO:0000256" key="5">
    <source>
        <dbReference type="ARBA" id="ARBA00023235"/>
    </source>
</evidence>
<dbReference type="GO" id="GO:0008767">
    <property type="term" value="F:UDP-galactopyranose mutase activity"/>
    <property type="evidence" value="ECO:0007669"/>
    <property type="project" value="InterPro"/>
</dbReference>